<dbReference type="GO" id="GO:0005524">
    <property type="term" value="F:ATP binding"/>
    <property type="evidence" value="ECO:0007669"/>
    <property type="project" value="UniProtKB-KW"/>
</dbReference>
<dbReference type="NCBIfam" id="TIGR00018">
    <property type="entry name" value="panC"/>
    <property type="match status" value="1"/>
</dbReference>
<comment type="function">
    <text evidence="8">Catalyzes the condensation of pantoate with beta-alanine in an ATP-dependent reaction via a pantoyl-adenylate intermediate.</text>
</comment>
<dbReference type="GO" id="GO:0005829">
    <property type="term" value="C:cytosol"/>
    <property type="evidence" value="ECO:0007669"/>
    <property type="project" value="TreeGrafter"/>
</dbReference>
<gene>
    <name evidence="8" type="primary">panC</name>
    <name evidence="9" type="ORF">SAMN04488516_10469</name>
</gene>
<keyword evidence="5 8" id="KW-0547">Nucleotide-binding</keyword>
<feature type="binding site" evidence="8">
    <location>
        <begin position="186"/>
        <end position="189"/>
    </location>
    <ligand>
        <name>ATP</name>
        <dbReference type="ChEBI" id="CHEBI:30616"/>
    </ligand>
</feature>
<feature type="binding site" evidence="8">
    <location>
        <position position="155"/>
    </location>
    <ligand>
        <name>(R)-pantoate</name>
        <dbReference type="ChEBI" id="CHEBI:15980"/>
    </ligand>
</feature>
<feature type="binding site" evidence="8">
    <location>
        <position position="63"/>
    </location>
    <ligand>
        <name>beta-alanine</name>
        <dbReference type="ChEBI" id="CHEBI:57966"/>
    </ligand>
</feature>
<dbReference type="STRING" id="206665.SAMN04488516_10469"/>
<dbReference type="Pfam" id="PF02569">
    <property type="entry name" value="Pantoate_ligase"/>
    <property type="match status" value="1"/>
</dbReference>
<dbReference type="EC" id="6.3.2.1" evidence="8"/>
<comment type="similarity">
    <text evidence="2 8">Belongs to the pantothenate synthetase family.</text>
</comment>
<organism evidence="9 10">
    <name type="scientific">Desulfonauticus submarinus</name>
    <dbReference type="NCBI Taxonomy" id="206665"/>
    <lineage>
        <taxon>Bacteria</taxon>
        <taxon>Pseudomonadati</taxon>
        <taxon>Thermodesulfobacteriota</taxon>
        <taxon>Desulfovibrionia</taxon>
        <taxon>Desulfovibrionales</taxon>
        <taxon>Desulfonauticaceae</taxon>
        <taxon>Desulfonauticus</taxon>
    </lineage>
</organism>
<evidence type="ECO:0000313" key="10">
    <source>
        <dbReference type="Proteomes" id="UP000199602"/>
    </source>
</evidence>
<comment type="miscellaneous">
    <text evidence="8">The reaction proceeds by a bi uni uni bi ping pong mechanism.</text>
</comment>
<comment type="pathway">
    <text evidence="1 8">Cofactor biosynthesis; (R)-pantothenate biosynthesis; (R)-pantothenate from (R)-pantoate and beta-alanine: step 1/1.</text>
</comment>
<dbReference type="FunFam" id="3.30.1300.10:FF:000001">
    <property type="entry name" value="Pantothenate synthetase"/>
    <property type="match status" value="1"/>
</dbReference>
<feature type="binding site" evidence="8">
    <location>
        <begin position="32"/>
        <end position="39"/>
    </location>
    <ligand>
        <name>ATP</name>
        <dbReference type="ChEBI" id="CHEBI:30616"/>
    </ligand>
</feature>
<keyword evidence="3 8" id="KW-0436">Ligase</keyword>
<comment type="subcellular location">
    <subcellularLocation>
        <location evidence="8">Cytoplasm</location>
    </subcellularLocation>
</comment>
<dbReference type="SUPFAM" id="SSF52374">
    <property type="entry name" value="Nucleotidylyl transferase"/>
    <property type="match status" value="1"/>
</dbReference>
<protein>
    <recommendedName>
        <fullName evidence="8">Pantothenate synthetase</fullName>
        <shortName evidence="8">PS</shortName>
        <ecNumber evidence="8">6.3.2.1</ecNumber>
    </recommendedName>
    <alternativeName>
        <fullName evidence="8">Pantoate--beta-alanine ligase</fullName>
    </alternativeName>
    <alternativeName>
        <fullName evidence="8">Pantoate-activating enzyme</fullName>
    </alternativeName>
</protein>
<evidence type="ECO:0000313" key="9">
    <source>
        <dbReference type="EMBL" id="SDN66394.1"/>
    </source>
</evidence>
<evidence type="ECO:0000256" key="7">
    <source>
        <dbReference type="ARBA" id="ARBA00048258"/>
    </source>
</evidence>
<feature type="active site" description="Proton donor" evidence="8">
    <location>
        <position position="39"/>
    </location>
</feature>
<keyword evidence="10" id="KW-1185">Reference proteome</keyword>
<feature type="binding site" evidence="8">
    <location>
        <position position="178"/>
    </location>
    <ligand>
        <name>ATP</name>
        <dbReference type="ChEBI" id="CHEBI:30616"/>
    </ligand>
</feature>
<dbReference type="CDD" id="cd00560">
    <property type="entry name" value="PanC"/>
    <property type="match status" value="1"/>
</dbReference>
<dbReference type="HAMAP" id="MF_00158">
    <property type="entry name" value="PanC"/>
    <property type="match status" value="1"/>
</dbReference>
<accession>A0A1H0D861</accession>
<sequence>MSMKQITTIPEIRQVINSLKKQDKKISLVPTMGYFHQGHLELMRYAKKYSDIVVVSIFVNPTQFGPNEDFNSYPRDLKRDLDLAKQVGVDIVFTPNIEDIYLPNHLTYVEVEKLPKVLCGKSRPTHFRGVATIVLKLFNICQPDIAVFGQKDWQQLVIIKQMVKDLNIPVKVIGHPIVREPDGLAMSSRNVYLTKEEREQAPAIYEGLCLVKKLCARGMRESLALKNKLIDYYFRNIPLGSIDYLEIVHPFTLEPLDEIKDKALVAVAMYLGKARLIDNILIEVEKNA</sequence>
<dbReference type="PANTHER" id="PTHR21299">
    <property type="entry name" value="CYTIDYLATE KINASE/PANTOATE-BETA-ALANINE LIGASE"/>
    <property type="match status" value="1"/>
</dbReference>
<dbReference type="InterPro" id="IPR014729">
    <property type="entry name" value="Rossmann-like_a/b/a_fold"/>
</dbReference>
<dbReference type="InterPro" id="IPR003721">
    <property type="entry name" value="Pantoate_ligase"/>
</dbReference>
<keyword evidence="8" id="KW-0963">Cytoplasm</keyword>
<feature type="binding site" evidence="8">
    <location>
        <position position="63"/>
    </location>
    <ligand>
        <name>(R)-pantoate</name>
        <dbReference type="ChEBI" id="CHEBI:15980"/>
    </ligand>
</feature>
<evidence type="ECO:0000256" key="3">
    <source>
        <dbReference type="ARBA" id="ARBA00022598"/>
    </source>
</evidence>
<name>A0A1H0D861_9BACT</name>
<proteinExistence type="inferred from homology"/>
<evidence type="ECO:0000256" key="2">
    <source>
        <dbReference type="ARBA" id="ARBA00009256"/>
    </source>
</evidence>
<dbReference type="FunFam" id="3.40.50.620:FF:000013">
    <property type="entry name" value="Pantothenate synthetase"/>
    <property type="match status" value="1"/>
</dbReference>
<evidence type="ECO:0000256" key="6">
    <source>
        <dbReference type="ARBA" id="ARBA00022840"/>
    </source>
</evidence>
<dbReference type="Gene3D" id="3.30.1300.10">
    <property type="entry name" value="Pantoate-beta-alanine ligase, C-terminal domain"/>
    <property type="match status" value="1"/>
</dbReference>
<dbReference type="Gene3D" id="3.40.50.620">
    <property type="entry name" value="HUPs"/>
    <property type="match status" value="1"/>
</dbReference>
<dbReference type="Proteomes" id="UP000199602">
    <property type="component" value="Unassembled WGS sequence"/>
</dbReference>
<dbReference type="AlphaFoldDB" id="A0A1H0D861"/>
<dbReference type="EMBL" id="FNIN01000004">
    <property type="protein sequence ID" value="SDN66394.1"/>
    <property type="molecule type" value="Genomic_DNA"/>
</dbReference>
<comment type="subunit">
    <text evidence="8">Homodimer.</text>
</comment>
<keyword evidence="4 8" id="KW-0566">Pantothenate biosynthesis</keyword>
<dbReference type="GO" id="GO:0015940">
    <property type="term" value="P:pantothenate biosynthetic process"/>
    <property type="evidence" value="ECO:0007669"/>
    <property type="project" value="UniProtKB-UniRule"/>
</dbReference>
<dbReference type="InterPro" id="IPR042176">
    <property type="entry name" value="Pantoate_ligase_C"/>
</dbReference>
<keyword evidence="6 8" id="KW-0067">ATP-binding</keyword>
<reference evidence="9 10" key="1">
    <citation type="submission" date="2016-10" db="EMBL/GenBank/DDBJ databases">
        <authorList>
            <person name="de Groot N.N."/>
        </authorList>
    </citation>
    <scope>NUCLEOTIDE SEQUENCE [LARGE SCALE GENOMIC DNA]</scope>
    <source>
        <strain evidence="9 10">DSM 15269</strain>
    </source>
</reference>
<evidence type="ECO:0000256" key="8">
    <source>
        <dbReference type="HAMAP-Rule" id="MF_00158"/>
    </source>
</evidence>
<evidence type="ECO:0000256" key="5">
    <source>
        <dbReference type="ARBA" id="ARBA00022741"/>
    </source>
</evidence>
<feature type="binding site" evidence="8">
    <location>
        <begin position="149"/>
        <end position="152"/>
    </location>
    <ligand>
        <name>ATP</name>
        <dbReference type="ChEBI" id="CHEBI:30616"/>
    </ligand>
</feature>
<evidence type="ECO:0000256" key="1">
    <source>
        <dbReference type="ARBA" id="ARBA00004990"/>
    </source>
</evidence>
<dbReference type="PANTHER" id="PTHR21299:SF1">
    <property type="entry name" value="PANTOATE--BETA-ALANINE LIGASE"/>
    <property type="match status" value="1"/>
</dbReference>
<comment type="catalytic activity">
    <reaction evidence="7 8">
        <text>(R)-pantoate + beta-alanine + ATP = (R)-pantothenate + AMP + diphosphate + H(+)</text>
        <dbReference type="Rhea" id="RHEA:10912"/>
        <dbReference type="ChEBI" id="CHEBI:15378"/>
        <dbReference type="ChEBI" id="CHEBI:15980"/>
        <dbReference type="ChEBI" id="CHEBI:29032"/>
        <dbReference type="ChEBI" id="CHEBI:30616"/>
        <dbReference type="ChEBI" id="CHEBI:33019"/>
        <dbReference type="ChEBI" id="CHEBI:57966"/>
        <dbReference type="ChEBI" id="CHEBI:456215"/>
        <dbReference type="EC" id="6.3.2.1"/>
    </reaction>
</comment>
<evidence type="ECO:0000256" key="4">
    <source>
        <dbReference type="ARBA" id="ARBA00022655"/>
    </source>
</evidence>
<dbReference type="GO" id="GO:0004592">
    <property type="term" value="F:pantoate-beta-alanine ligase activity"/>
    <property type="evidence" value="ECO:0007669"/>
    <property type="project" value="UniProtKB-UniRule"/>
</dbReference>
<dbReference type="UniPathway" id="UPA00028">
    <property type="reaction ID" value="UER00005"/>
</dbReference>